<accession>A0ABW6IA87</accession>
<name>A0ABW6IA87_9CYAN</name>
<evidence type="ECO:0000313" key="2">
    <source>
        <dbReference type="EMBL" id="MFE4105068.1"/>
    </source>
</evidence>
<sequence>MKRLHSIATGLLSMGFAAVSLPALAQPQIASGDRYLDNIDGAECLARADAFVDSLEIESSGGEIDRTGYFNDGVFRILCYDYGSYSMVVVFAAHDESAEVATDFMRYALDSIDY</sequence>
<feature type="chain" id="PRO_5045616273" evidence="1">
    <location>
        <begin position="26"/>
        <end position="114"/>
    </location>
</feature>
<evidence type="ECO:0000256" key="1">
    <source>
        <dbReference type="SAM" id="SignalP"/>
    </source>
</evidence>
<comment type="caution">
    <text evidence="2">The sequence shown here is derived from an EMBL/GenBank/DDBJ whole genome shotgun (WGS) entry which is preliminary data.</text>
</comment>
<dbReference type="RefSeq" id="WP_377961016.1">
    <property type="nucleotide sequence ID" value="NZ_JBHZOL010000015.1"/>
</dbReference>
<proteinExistence type="predicted"/>
<keyword evidence="3" id="KW-1185">Reference proteome</keyword>
<feature type="signal peptide" evidence="1">
    <location>
        <begin position="1"/>
        <end position="25"/>
    </location>
</feature>
<gene>
    <name evidence="2" type="ORF">ACFVKH_02180</name>
</gene>
<dbReference type="EMBL" id="JBHZOL010000015">
    <property type="protein sequence ID" value="MFE4105068.1"/>
    <property type="molecule type" value="Genomic_DNA"/>
</dbReference>
<evidence type="ECO:0000313" key="3">
    <source>
        <dbReference type="Proteomes" id="UP001600165"/>
    </source>
</evidence>
<keyword evidence="1" id="KW-0732">Signal</keyword>
<organism evidence="2 3">
    <name type="scientific">Almyronema epifaneia S1</name>
    <dbReference type="NCBI Taxonomy" id="2991925"/>
    <lineage>
        <taxon>Bacteria</taxon>
        <taxon>Bacillati</taxon>
        <taxon>Cyanobacteriota</taxon>
        <taxon>Cyanophyceae</taxon>
        <taxon>Nodosilineales</taxon>
        <taxon>Nodosilineaceae</taxon>
        <taxon>Almyronema</taxon>
        <taxon>Almyronema epifaneia</taxon>
    </lineage>
</organism>
<protein>
    <submittedName>
        <fullName evidence="2">Uncharacterized protein</fullName>
    </submittedName>
</protein>
<dbReference type="Proteomes" id="UP001600165">
    <property type="component" value="Unassembled WGS sequence"/>
</dbReference>
<reference evidence="2 3" key="1">
    <citation type="submission" date="2024-10" db="EMBL/GenBank/DDBJ databases">
        <authorList>
            <person name="Ratan Roy A."/>
            <person name="Morales Sandoval P.H."/>
            <person name="De Los Santos Villalobos S."/>
            <person name="Chakraborty S."/>
            <person name="Mukherjee J."/>
        </authorList>
    </citation>
    <scope>NUCLEOTIDE SEQUENCE [LARGE SCALE GENOMIC DNA]</scope>
    <source>
        <strain evidence="2 3">S1</strain>
    </source>
</reference>